<dbReference type="InterPro" id="IPR027417">
    <property type="entry name" value="P-loop_NTPase"/>
</dbReference>
<reference evidence="6 7" key="1">
    <citation type="journal article" date="2018" name="Syst. Appl. Microbiol.">
        <title>A new symbiotic nanoarchaeote (Candidatus Nanoclepta minutus) and its host (Zestosphaera tikiterensis gen. nov., sp. nov.) from a New Zealand hot spring.</title>
        <authorList>
            <person name="St John E."/>
            <person name="Liu Y."/>
            <person name="Podar M."/>
            <person name="Stott M.B."/>
            <person name="Meneghin J."/>
            <person name="Chen Z."/>
            <person name="Lagutin K."/>
            <person name="Mitchell K."/>
            <person name="Reysenbach A.L."/>
        </authorList>
    </citation>
    <scope>NUCLEOTIDE SEQUENCE [LARGE SCALE GENOMIC DNA]</scope>
    <source>
        <strain evidence="6">NZ3</strain>
    </source>
</reference>
<evidence type="ECO:0000313" key="6">
    <source>
        <dbReference type="EMBL" id="PUA31835.1"/>
    </source>
</evidence>
<evidence type="ECO:0000259" key="5">
    <source>
        <dbReference type="Pfam" id="PF01935"/>
    </source>
</evidence>
<evidence type="ECO:0000256" key="3">
    <source>
        <dbReference type="ARBA" id="ARBA00048954"/>
    </source>
</evidence>
<dbReference type="SUPFAM" id="SSF52540">
    <property type="entry name" value="P-loop containing nucleoside triphosphate hydrolases"/>
    <property type="match status" value="1"/>
</dbReference>
<dbReference type="AlphaFoldDB" id="A0A2R7Y2Q5"/>
<sequence>MSVQNLTEVGVVGEESSPTRISVKARYPLPVGTYVYLNYQVKDPRSKNVMRRDVVGLIGATQFKSLTPVMSKPPTSIPTVVVEAPELLELKRESVMDAILIADITEDRPSVPTYPPPPETKVYLATPQHLSKIYRQDPEESIRVGSLAGHEEDIEVRVNVNALVKHLLVTGVTGSGKSNFIAVLADRVAGLGGSVVIFDTHGEYKLESENPGRVEVVSYEASINLIKTPIRLLTMFIISEPGATKQRRILRNAIKSLNGRILEKASKEGIPLSKAVVELAKASGRAVGGDLSEIQAYEELLKGEVIKAVPKDDKLRDNIIDKIEDFFEWHKTSLDMPEVSELIAPERIIDVDVSELTDSEQDWMLKVIAEDLLWSLKERRAIPTLLVVEEAHIFLSENRHTESKEALQRFVREGRKFGAMLAIVSQRPRTLDPAIVSQVQNFAFFKLVQTMDRNKVVEFSDVLSEEYSNLMPSFPPGHAILVGEWVGRFTVYAHIDKHEGKKLGASPKVVSVWRDKLIERNSEASKAKERSSLTEL</sequence>
<evidence type="ECO:0000256" key="1">
    <source>
        <dbReference type="ARBA" id="ARBA00007816"/>
    </source>
</evidence>
<comment type="catalytic activity">
    <reaction evidence="4">
        <text>ATP + H2O = ADP + phosphate + H(+)</text>
        <dbReference type="Rhea" id="RHEA:13065"/>
        <dbReference type="ChEBI" id="CHEBI:15377"/>
        <dbReference type="ChEBI" id="CHEBI:15378"/>
        <dbReference type="ChEBI" id="CHEBI:30616"/>
        <dbReference type="ChEBI" id="CHEBI:43474"/>
        <dbReference type="ChEBI" id="CHEBI:456216"/>
        <dbReference type="EC" id="5.6.2.4"/>
    </reaction>
</comment>
<dbReference type="InterPro" id="IPR008571">
    <property type="entry name" value="HerA-like"/>
</dbReference>
<evidence type="ECO:0000256" key="4">
    <source>
        <dbReference type="ARBA" id="ARBA00048988"/>
    </source>
</evidence>
<organism evidence="6 7">
    <name type="scientific">Zestosphaera tikiterensis</name>
    <dbReference type="NCBI Taxonomy" id="1973259"/>
    <lineage>
        <taxon>Archaea</taxon>
        <taxon>Thermoproteota</taxon>
        <taxon>Thermoprotei</taxon>
        <taxon>Desulfurococcales</taxon>
        <taxon>Desulfurococcaceae</taxon>
        <taxon>Zestosphaera</taxon>
    </lineage>
</organism>
<feature type="domain" description="Helicase HerA central" evidence="5">
    <location>
        <begin position="142"/>
        <end position="369"/>
    </location>
</feature>
<accession>A0A2R7Y2Q5</accession>
<gene>
    <name evidence="6" type="ORF">B7O98_08555</name>
</gene>
<dbReference type="InterPro" id="IPR002789">
    <property type="entry name" value="HerA_central"/>
</dbReference>
<dbReference type="GO" id="GO:0043138">
    <property type="term" value="F:3'-5' DNA helicase activity"/>
    <property type="evidence" value="ECO:0007669"/>
    <property type="project" value="UniProtKB-EC"/>
</dbReference>
<dbReference type="Proteomes" id="UP000244093">
    <property type="component" value="Unassembled WGS sequence"/>
</dbReference>
<dbReference type="EMBL" id="NBVN01000006">
    <property type="protein sequence ID" value="PUA31835.1"/>
    <property type="molecule type" value="Genomic_DNA"/>
</dbReference>
<protein>
    <recommendedName>
        <fullName evidence="5">Helicase HerA central domain-containing protein</fullName>
    </recommendedName>
</protein>
<evidence type="ECO:0000256" key="2">
    <source>
        <dbReference type="ARBA" id="ARBA00034617"/>
    </source>
</evidence>
<dbReference type="Gene3D" id="3.40.50.300">
    <property type="entry name" value="P-loop containing nucleotide triphosphate hydrolases"/>
    <property type="match status" value="2"/>
</dbReference>
<dbReference type="PANTHER" id="PTHR42957">
    <property type="entry name" value="HELICASE MJ1565-RELATED"/>
    <property type="match status" value="1"/>
</dbReference>
<evidence type="ECO:0000313" key="7">
    <source>
        <dbReference type="Proteomes" id="UP000244093"/>
    </source>
</evidence>
<comment type="catalytic activity">
    <reaction evidence="2">
        <text>Couples ATP hydrolysis with the unwinding of duplex DNA by translocating in the 3'-5' direction.</text>
        <dbReference type="EC" id="5.6.2.4"/>
    </reaction>
</comment>
<name>A0A2R7Y2Q5_9CREN</name>
<comment type="caution">
    <text evidence="6">The sequence shown here is derived from an EMBL/GenBank/DDBJ whole genome shotgun (WGS) entry which is preliminary data.</text>
</comment>
<dbReference type="PANTHER" id="PTHR42957:SF1">
    <property type="entry name" value="HELICASE MJ1565-RELATED"/>
    <property type="match status" value="1"/>
</dbReference>
<proteinExistence type="inferred from homology"/>
<comment type="catalytic activity">
    <reaction evidence="3">
        <text>ATP + H2O = ADP + phosphate + H(+)</text>
        <dbReference type="Rhea" id="RHEA:13065"/>
        <dbReference type="ChEBI" id="CHEBI:15377"/>
        <dbReference type="ChEBI" id="CHEBI:15378"/>
        <dbReference type="ChEBI" id="CHEBI:30616"/>
        <dbReference type="ChEBI" id="CHEBI:43474"/>
        <dbReference type="ChEBI" id="CHEBI:456216"/>
        <dbReference type="EC" id="5.6.2.3"/>
    </reaction>
</comment>
<dbReference type="Pfam" id="PF01935">
    <property type="entry name" value="DUF87"/>
    <property type="match status" value="1"/>
</dbReference>
<dbReference type="CDD" id="cd01127">
    <property type="entry name" value="TrwB_TraG_TraD_VirD4"/>
    <property type="match status" value="1"/>
</dbReference>
<comment type="similarity">
    <text evidence="1">Belongs to the HerA family.</text>
</comment>
<dbReference type="GO" id="GO:0043139">
    <property type="term" value="F:5'-3' DNA helicase activity"/>
    <property type="evidence" value="ECO:0007669"/>
    <property type="project" value="UniProtKB-EC"/>
</dbReference>